<name>A0A0A8J3K5_ECOLX</name>
<sequence>MKASYDSKIYFPKVLLILFFLYNVNYKFIPGDIPTSYLSLGFIVVASLYWILRKKRFPVANGWALVSALLLFFCSMISYFDNIEHADLYMIRTTFIYLIMVLFVSPFIACIFKNDRKEVLKTVGYAGLVNGILILGMLIFKPLQYIYLPLLSEKTFLLIGGNDAIESLMSLRMIGITGFSAYTTGFVQVLCAICYIYYMILRDGRIRLKLSDYILLIIIFLSALVSARSSLIGIFLSIIILMFNMNSLRFIKTLSLSIISVIFLFSIITMLLPDNLSDFFINWATEFFVSGTKTGSLQTNIDMYIYGLNDFSAFGQSRWYGDNNDYFMNTDVGWYRLAFSIGFLGVIFWYITLMNIFRFNRLFTSRISIENIISICIFIYITIMMFKGAIIFDSFQSVLILLVLDIVFYNRNKYEA</sequence>
<dbReference type="RefSeq" id="WP_001597952.1">
    <property type="nucleotide sequence ID" value="NZ_CAJGVQ010000003.1"/>
</dbReference>
<proteinExistence type="predicted"/>
<organism evidence="1">
    <name type="scientific">Escherichia coli</name>
    <dbReference type="NCBI Taxonomy" id="562"/>
    <lineage>
        <taxon>Bacteria</taxon>
        <taxon>Pseudomonadati</taxon>
        <taxon>Pseudomonadota</taxon>
        <taxon>Gammaproteobacteria</taxon>
        <taxon>Enterobacterales</taxon>
        <taxon>Enterobacteriaceae</taxon>
        <taxon>Escherichia</taxon>
    </lineage>
</organism>
<evidence type="ECO:0000313" key="1">
    <source>
        <dbReference type="EMBL" id="BAQ00597.1"/>
    </source>
</evidence>
<gene>
    <name evidence="1" type="primary">wzy</name>
</gene>
<reference evidence="1" key="1">
    <citation type="journal article" date="2014" name="DNA Res.">
        <title>A complete view of the genetic diversity of the Escherichia coli O-antigen biosynthesis gene cluster.</title>
        <authorList>
            <person name="Iguchi A."/>
            <person name="Iyoda S."/>
            <person name="Kikuchi T."/>
            <person name="Ogura Y."/>
            <person name="Katsura K."/>
            <person name="Ohnishi M."/>
            <person name="Hayashi T."/>
            <person name="Thomson N.R."/>
        </authorList>
    </citation>
    <scope>NUCLEOTIDE SEQUENCE</scope>
    <source>
        <strain evidence="1">93404-41</strain>
    </source>
</reference>
<accession>A0A0A8J3K5</accession>
<protein>
    <submittedName>
        <fullName evidence="1">O-antigen polymerase</fullName>
    </submittedName>
</protein>
<dbReference type="EMBL" id="AB811598">
    <property type="protein sequence ID" value="BAQ00597.1"/>
    <property type="molecule type" value="Genomic_DNA"/>
</dbReference>
<dbReference type="AlphaFoldDB" id="A0A0A8J3K5"/>